<name>A0A6J7W763_9ZZZZ</name>
<evidence type="ECO:0000313" key="2">
    <source>
        <dbReference type="EMBL" id="CAB4923706.1"/>
    </source>
</evidence>
<reference evidence="3" key="1">
    <citation type="submission" date="2020-05" db="EMBL/GenBank/DDBJ databases">
        <authorList>
            <person name="Chiriac C."/>
            <person name="Salcher M."/>
            <person name="Ghai R."/>
            <person name="Kavagutti S V."/>
        </authorList>
    </citation>
    <scope>NUCLEOTIDE SEQUENCE</scope>
</reference>
<dbReference type="EMBL" id="CAFBRZ010000040">
    <property type="protein sequence ID" value="CAB5153433.1"/>
    <property type="molecule type" value="Genomic_DNA"/>
</dbReference>
<dbReference type="EMBL" id="CAFBMU010000008">
    <property type="protein sequence ID" value="CAB4923706.1"/>
    <property type="molecule type" value="Genomic_DNA"/>
</dbReference>
<evidence type="ECO:0000313" key="3">
    <source>
        <dbReference type="EMBL" id="CAB5153433.1"/>
    </source>
</evidence>
<gene>
    <name evidence="1" type="ORF">UFOPK2655_00899</name>
    <name evidence="2" type="ORF">UFOPK3667_00863</name>
    <name evidence="3" type="ORF">UFOPK4444_00810</name>
</gene>
<proteinExistence type="predicted"/>
<evidence type="ECO:0000313" key="1">
    <source>
        <dbReference type="EMBL" id="CAB4713653.1"/>
    </source>
</evidence>
<organism evidence="3">
    <name type="scientific">freshwater metagenome</name>
    <dbReference type="NCBI Taxonomy" id="449393"/>
    <lineage>
        <taxon>unclassified sequences</taxon>
        <taxon>metagenomes</taxon>
        <taxon>ecological metagenomes</taxon>
    </lineage>
</organism>
<dbReference type="AlphaFoldDB" id="A0A6J7W763"/>
<dbReference type="EMBL" id="CAEZYE010000046">
    <property type="protein sequence ID" value="CAB4713653.1"/>
    <property type="molecule type" value="Genomic_DNA"/>
</dbReference>
<sequence length="85" mass="9603">MELDQIRSRWNEVLDAVLVKDRIAWLAFFDARLAEFDGRVLSLDFSDSGKLGAAHEFSAARAKQQQLLATTIKEVLAINVEIKEL</sequence>
<accession>A0A6J7W763</accession>
<protein>
    <submittedName>
        <fullName evidence="3">Unannotated protein</fullName>
    </submittedName>
</protein>